<gene>
    <name evidence="1" type="ORF">HMPREF0634_1491</name>
</gene>
<dbReference type="InterPro" id="IPR051922">
    <property type="entry name" value="Bact_Sporulation_Assoc"/>
</dbReference>
<dbReference type="OrthoDB" id="1750954at2"/>
<proteinExistence type="predicted"/>
<dbReference type="Gene3D" id="3.40.50.12090">
    <property type="match status" value="2"/>
</dbReference>
<organism evidence="1 2">
    <name type="scientific">Peptostreptococcus stomatis DSM 17678</name>
    <dbReference type="NCBI Taxonomy" id="596315"/>
    <lineage>
        <taxon>Bacteria</taxon>
        <taxon>Bacillati</taxon>
        <taxon>Bacillota</taxon>
        <taxon>Clostridia</taxon>
        <taxon>Peptostreptococcales</taxon>
        <taxon>Peptostreptococcaceae</taxon>
        <taxon>Peptostreptococcus</taxon>
    </lineage>
</organism>
<feature type="non-terminal residue" evidence="1">
    <location>
        <position position="1"/>
    </location>
</feature>
<dbReference type="PANTHER" id="PTHR30032">
    <property type="entry name" value="N-ACETYLMURAMOYL-L-ALANINE AMIDASE-RELATED"/>
    <property type="match status" value="1"/>
</dbReference>
<reference evidence="1 2" key="1">
    <citation type="submission" date="2010-08" db="EMBL/GenBank/DDBJ databases">
        <authorList>
            <person name="Harkins D.M."/>
            <person name="Madupu R."/>
            <person name="Durkin A.S."/>
            <person name="Torralba M."/>
            <person name="Methe B."/>
            <person name="Sutton G.G."/>
            <person name="Nelson K.E."/>
        </authorList>
    </citation>
    <scope>NUCLEOTIDE SEQUENCE [LARGE SCALE GENOMIC DNA]</scope>
    <source>
        <strain evidence="1 2">DSM 17678</strain>
    </source>
</reference>
<sequence>KLKDAPILLNPTDKLDPRVGAEIKRLGAEEVIIVGGPDSVSERVREELKVYDKDKNVERVAGVDRYGTSEMVARRVTGITGKKYTGVVASGQVFPDALSVGTFASREAYPILLVKKDTVPYQIERAIKDLDISKTYIAGGTSTIFKSTEAKLPGVLERMAGKDRYETSVAIAKSKFKDSKEAFIASGEEFADALVISPISGKYNKPTLLASRNKNTNAVVKKYIQDAGLTSIIAIGGEKYLPYSVLLNLVGK</sequence>
<dbReference type="GeneID" id="84800564"/>
<dbReference type="InterPro" id="IPR007253">
    <property type="entry name" value="Cell_wall-bd_2"/>
</dbReference>
<dbReference type="Proteomes" id="UP000003244">
    <property type="component" value="Unassembled WGS sequence"/>
</dbReference>
<keyword evidence="2" id="KW-1185">Reference proteome</keyword>
<dbReference type="EMBL" id="ADGQ01000049">
    <property type="protein sequence ID" value="EFM64791.1"/>
    <property type="molecule type" value="Genomic_DNA"/>
</dbReference>
<accession>E0E2U0</accession>
<dbReference type="Pfam" id="PF04122">
    <property type="entry name" value="CW_binding_2"/>
    <property type="match status" value="2"/>
</dbReference>
<dbReference type="eggNOG" id="COG2247">
    <property type="taxonomic scope" value="Bacteria"/>
</dbReference>
<name>E0E2U0_9FIRM</name>
<comment type="caution">
    <text evidence="1">The sequence shown here is derived from an EMBL/GenBank/DDBJ whole genome shotgun (WGS) entry which is preliminary data.</text>
</comment>
<dbReference type="AlphaFoldDB" id="E0E2U0"/>
<dbReference type="RefSeq" id="WP_007789333.1">
    <property type="nucleotide sequence ID" value="NZ_ADGQ01000049.1"/>
</dbReference>
<evidence type="ECO:0000313" key="2">
    <source>
        <dbReference type="Proteomes" id="UP000003244"/>
    </source>
</evidence>
<protein>
    <submittedName>
        <fullName evidence="1">Putative cell wall binding repeat 2</fullName>
    </submittedName>
</protein>
<evidence type="ECO:0000313" key="1">
    <source>
        <dbReference type="EMBL" id="EFM64791.1"/>
    </source>
</evidence>
<dbReference type="PANTHER" id="PTHR30032:SF8">
    <property type="entry name" value="GERMINATION-SPECIFIC N-ACETYLMURAMOYL-L-ALANINE AMIDASE"/>
    <property type="match status" value="1"/>
</dbReference>